<gene>
    <name evidence="1" type="ORF">MERR_LOCUS30956</name>
</gene>
<dbReference type="EMBL" id="CACVBM020001285">
    <property type="protein sequence ID" value="CAA7043721.1"/>
    <property type="molecule type" value="Genomic_DNA"/>
</dbReference>
<name>A0A6D2K2X4_9BRAS</name>
<organism evidence="1 2">
    <name type="scientific">Microthlaspi erraticum</name>
    <dbReference type="NCBI Taxonomy" id="1685480"/>
    <lineage>
        <taxon>Eukaryota</taxon>
        <taxon>Viridiplantae</taxon>
        <taxon>Streptophyta</taxon>
        <taxon>Embryophyta</taxon>
        <taxon>Tracheophyta</taxon>
        <taxon>Spermatophyta</taxon>
        <taxon>Magnoliopsida</taxon>
        <taxon>eudicotyledons</taxon>
        <taxon>Gunneridae</taxon>
        <taxon>Pentapetalae</taxon>
        <taxon>rosids</taxon>
        <taxon>malvids</taxon>
        <taxon>Brassicales</taxon>
        <taxon>Brassicaceae</taxon>
        <taxon>Coluteocarpeae</taxon>
        <taxon>Microthlaspi</taxon>
    </lineage>
</organism>
<dbReference type="Pfam" id="PF03004">
    <property type="entry name" value="Transposase_24"/>
    <property type="match status" value="1"/>
</dbReference>
<evidence type="ECO:0000313" key="1">
    <source>
        <dbReference type="EMBL" id="CAA7043721.1"/>
    </source>
</evidence>
<accession>A0A6D2K2X4</accession>
<protein>
    <submittedName>
        <fullName evidence="1">Uncharacterized protein</fullName>
    </submittedName>
</protein>
<dbReference type="Proteomes" id="UP000467841">
    <property type="component" value="Unassembled WGS sequence"/>
</dbReference>
<reference evidence="1" key="1">
    <citation type="submission" date="2020-01" db="EMBL/GenBank/DDBJ databases">
        <authorList>
            <person name="Mishra B."/>
        </authorList>
    </citation>
    <scope>NUCLEOTIDE SEQUENCE [LARGE SCALE GENOMIC DNA]</scope>
</reference>
<proteinExistence type="predicted"/>
<evidence type="ECO:0000313" key="2">
    <source>
        <dbReference type="Proteomes" id="UP000467841"/>
    </source>
</evidence>
<dbReference type="AlphaFoldDB" id="A0A6D2K2X4"/>
<dbReference type="InterPro" id="IPR004252">
    <property type="entry name" value="Probable_transposase_24"/>
</dbReference>
<comment type="caution">
    <text evidence="1">The sequence shown here is derived from an EMBL/GenBank/DDBJ whole genome shotgun (WGS) entry which is preliminary data.</text>
</comment>
<sequence>MAGTWDGYMAYNRMVDQNLLGSFSPQPSQVAEAIPSLDDASQIPDPLPVEEDSTDEADLMTLDQLLRSDGRASLKKLDPRRMNGAGWFQYTKGITKTVKNIIESDFKEPAPNVSTVSNDSKLRWFKAFAQKYNWQYEQTTLVREEFDKVCGSSLRGMAFEWKKAWKEGKGKEKGKPHWMRKSVWLGLIAYWTDEHNANRAITNSTNKKCDQSKHTCGSASYVRKREEMRDPVTGELPDMVTFMEMTHKRKSDGKFVCKKAERIVKKCRLMEQQVLTQKTQCDENGLESNHLTPTEIDVIFRKNCTLRHKKKLNKAEKKMEEWSLKVQDYEFWNTMMQNKFPDEVPPSMRATLSPDQSF</sequence>
<dbReference type="OrthoDB" id="1110509at2759"/>
<keyword evidence="2" id="KW-1185">Reference proteome</keyword>